<organism evidence="3">
    <name type="scientific">Schistosoma curassoni</name>
    <dbReference type="NCBI Taxonomy" id="6186"/>
    <lineage>
        <taxon>Eukaryota</taxon>
        <taxon>Metazoa</taxon>
        <taxon>Spiralia</taxon>
        <taxon>Lophotrochozoa</taxon>
        <taxon>Platyhelminthes</taxon>
        <taxon>Trematoda</taxon>
        <taxon>Digenea</taxon>
        <taxon>Strigeidida</taxon>
        <taxon>Schistosomatoidea</taxon>
        <taxon>Schistosomatidae</taxon>
        <taxon>Schistosoma</taxon>
    </lineage>
</organism>
<reference evidence="1 2" key="2">
    <citation type="submission" date="2018-11" db="EMBL/GenBank/DDBJ databases">
        <authorList>
            <consortium name="Pathogen Informatics"/>
        </authorList>
    </citation>
    <scope>NUCLEOTIDE SEQUENCE [LARGE SCALE GENOMIC DNA]</scope>
    <source>
        <strain evidence="1">Dakar</strain>
        <strain evidence="2">Dakar, Senegal</strain>
    </source>
</reference>
<dbReference type="Proteomes" id="UP000279833">
    <property type="component" value="Unassembled WGS sequence"/>
</dbReference>
<accession>A0A183L1N2</accession>
<gene>
    <name evidence="1" type="ORF">SCUD_LOCUS21232</name>
</gene>
<proteinExistence type="predicted"/>
<evidence type="ECO:0000313" key="3">
    <source>
        <dbReference type="WBParaSite" id="SCUD_0002123501-mRNA-1"/>
    </source>
</evidence>
<dbReference type="AlphaFoldDB" id="A0A183L1N2"/>
<sequence>MPENGFDVYYGGGNQASSYATTGNKAREISSFIETGGNGLGFRDISASVERVLNQSMVVGGSQQETLDPGFVLLGTRQQG</sequence>
<name>A0A183L1N2_9TREM</name>
<dbReference type="WBParaSite" id="SCUD_0002123501-mRNA-1">
    <property type="protein sequence ID" value="SCUD_0002123501-mRNA-1"/>
    <property type="gene ID" value="SCUD_0002123501"/>
</dbReference>
<dbReference type="EMBL" id="UZAK01046086">
    <property type="protein sequence ID" value="VDP74782.1"/>
    <property type="molecule type" value="Genomic_DNA"/>
</dbReference>
<reference evidence="3" key="1">
    <citation type="submission" date="2016-06" db="UniProtKB">
        <authorList>
            <consortium name="WormBaseParasite"/>
        </authorList>
    </citation>
    <scope>IDENTIFICATION</scope>
</reference>
<keyword evidence="2" id="KW-1185">Reference proteome</keyword>
<evidence type="ECO:0000313" key="1">
    <source>
        <dbReference type="EMBL" id="VDP74782.1"/>
    </source>
</evidence>
<protein>
    <submittedName>
        <fullName evidence="1 3">Uncharacterized protein</fullName>
    </submittedName>
</protein>
<evidence type="ECO:0000313" key="2">
    <source>
        <dbReference type="Proteomes" id="UP000279833"/>
    </source>
</evidence>